<accession>F8AKI5</accession>
<name>F8AKI5_METOI</name>
<dbReference type="KEGG" id="mok:Metok_1548"/>
<gene>
    <name evidence="2" type="ordered locus">Metok_1548</name>
</gene>
<dbReference type="AlphaFoldDB" id="F8AKI5"/>
<dbReference type="Proteomes" id="UP000009296">
    <property type="component" value="Chromosome"/>
</dbReference>
<keyword evidence="1" id="KW-1133">Transmembrane helix</keyword>
<evidence type="ECO:0000313" key="2">
    <source>
        <dbReference type="EMBL" id="AEH07511.1"/>
    </source>
</evidence>
<evidence type="ECO:0000313" key="3">
    <source>
        <dbReference type="Proteomes" id="UP000009296"/>
    </source>
</evidence>
<dbReference type="GeneID" id="10773706"/>
<evidence type="ECO:0000256" key="1">
    <source>
        <dbReference type="SAM" id="Phobius"/>
    </source>
</evidence>
<sequence>MNKYDYLVKIKTSESINKDLKNLIPNLICISLEGILPNSKYYLKKYYPNQNHIENMVKRLKSGSKNYLIDTIFVLYFLILYEFYYNKYLEIKNMDDKLNNYTQYFKNIGRSDTSYMDVDVNNKYIKNNKKTMVKYYINYDLLNLQSIYLNYKILYNINNGKKLIKYLLKLLFYSENGEYIKFTENYIKLYPKIYELKELYNSNNINYKDIVLPKTIEKFNKIHPNLGYAIRSGYMFDSLACKLLYPEDEGYFAENILSYIINIKKEKNENESIDNLLDTVKDGESFKLYVYLSKLLFGYDKKMLKKINEKMFELLSELNKTDVEKLNNELLKN</sequence>
<dbReference type="HOGENOM" id="CLU_833173_0_0_2"/>
<dbReference type="RefSeq" id="WP_013867685.1">
    <property type="nucleotide sequence ID" value="NC_015636.1"/>
</dbReference>
<keyword evidence="1" id="KW-0812">Transmembrane</keyword>
<proteinExistence type="predicted"/>
<organism evidence="2 3">
    <name type="scientific">Methanothermococcus okinawensis (strain DSM 14208 / JCM 11175 / IH1)</name>
    <dbReference type="NCBI Taxonomy" id="647113"/>
    <lineage>
        <taxon>Archaea</taxon>
        <taxon>Methanobacteriati</taxon>
        <taxon>Methanobacteriota</taxon>
        <taxon>Methanomada group</taxon>
        <taxon>Methanococci</taxon>
        <taxon>Methanococcales</taxon>
        <taxon>Methanococcaceae</taxon>
        <taxon>Methanothermococcus</taxon>
    </lineage>
</organism>
<reference evidence="2" key="1">
    <citation type="submission" date="2011-05" db="EMBL/GenBank/DDBJ databases">
        <title>Complete sequence of chromosome of Methanothermococcus okinawensis IH1.</title>
        <authorList>
            <consortium name="US DOE Joint Genome Institute"/>
            <person name="Lucas S."/>
            <person name="Han J."/>
            <person name="Lapidus A."/>
            <person name="Cheng J.-F."/>
            <person name="Goodwin L."/>
            <person name="Pitluck S."/>
            <person name="Peters L."/>
            <person name="Mikhailova N."/>
            <person name="Held B."/>
            <person name="Han C."/>
            <person name="Tapia R."/>
            <person name="Land M."/>
            <person name="Hauser L."/>
            <person name="Kyrpides N."/>
            <person name="Ivanova N."/>
            <person name="Pagani I."/>
            <person name="Sieprawska-Lupa M."/>
            <person name="Takai K."/>
            <person name="Miyazaki J."/>
            <person name="Whitman W."/>
            <person name="Woyke T."/>
        </authorList>
    </citation>
    <scope>NUCLEOTIDE SEQUENCE [LARGE SCALE GENOMIC DNA]</scope>
    <source>
        <strain evidence="2">IH1</strain>
    </source>
</reference>
<keyword evidence="1" id="KW-0472">Membrane</keyword>
<dbReference type="EMBL" id="CP002792">
    <property type="protein sequence ID" value="AEH07511.1"/>
    <property type="molecule type" value="Genomic_DNA"/>
</dbReference>
<dbReference type="STRING" id="647113.Metok_1548"/>
<protein>
    <submittedName>
        <fullName evidence="2">Uncharacterized protein</fullName>
    </submittedName>
</protein>
<keyword evidence="3" id="KW-1185">Reference proteome</keyword>
<dbReference type="eggNOG" id="arCOG12715">
    <property type="taxonomic scope" value="Archaea"/>
</dbReference>
<feature type="transmembrane region" description="Helical" evidence="1">
    <location>
        <begin position="67"/>
        <end position="85"/>
    </location>
</feature>